<evidence type="ECO:0000313" key="3">
    <source>
        <dbReference type="Proteomes" id="UP000007058"/>
    </source>
</evidence>
<sequence>MTPLRIATFNLENLDERPAGGIDFDDRVALMRPQFQRLRADVLCLQEVNTHSVTKSGPRLFTALDRLLAGTEYEHWHRVHSLNRGGVHPSDKHNLVIISKMPIRAHRQVWHDLVPPCAYRPVRANPAPDEPQRVEWDRPILHAELGLPGGRSLHVINVHLRAPRAVWLQGQKERFGRWLSVGGWAEGYFLAGVKQAGQALEVRLLVEEIFDARPDALVVVCGDFNAGEHEAGMRIIKGDDEDTGNGHLAMRMLVPLERSLPEGQRYSVIHHGRPVMLDHILVSRPLLGWYLGAEIHNETLGDELVSPATIHAPPESYHAPVVAEFSLPLG</sequence>
<organism evidence="2 3">
    <name type="scientific">Paramagnetospirillum magneticum (strain ATCC 700264 / AMB-1)</name>
    <name type="common">Magnetospirillum magneticum</name>
    <dbReference type="NCBI Taxonomy" id="342108"/>
    <lineage>
        <taxon>Bacteria</taxon>
        <taxon>Pseudomonadati</taxon>
        <taxon>Pseudomonadota</taxon>
        <taxon>Alphaproteobacteria</taxon>
        <taxon>Rhodospirillales</taxon>
        <taxon>Magnetospirillaceae</taxon>
        <taxon>Paramagnetospirillum</taxon>
    </lineage>
</organism>
<dbReference type="InterPro" id="IPR005135">
    <property type="entry name" value="Endo/exonuclease/phosphatase"/>
</dbReference>
<dbReference type="KEGG" id="mag:amb3834"/>
<dbReference type="PANTHER" id="PTHR42834">
    <property type="entry name" value="ENDONUCLEASE/EXONUCLEASE/PHOSPHATASE FAMILY PROTEIN (AFU_ORTHOLOGUE AFUA_3G09210)"/>
    <property type="match status" value="1"/>
</dbReference>
<evidence type="ECO:0000259" key="1">
    <source>
        <dbReference type="Pfam" id="PF03372"/>
    </source>
</evidence>
<protein>
    <recommendedName>
        <fullName evidence="1">Endonuclease/exonuclease/phosphatase domain-containing protein</fullName>
    </recommendedName>
</protein>
<name>Q2W0I7_PARM1</name>
<dbReference type="Gene3D" id="3.60.10.10">
    <property type="entry name" value="Endonuclease/exonuclease/phosphatase"/>
    <property type="match status" value="1"/>
</dbReference>
<accession>Q2W0I7</accession>
<gene>
    <name evidence="2" type="ordered locus">amb3834</name>
</gene>
<dbReference type="Pfam" id="PF03372">
    <property type="entry name" value="Exo_endo_phos"/>
    <property type="match status" value="1"/>
</dbReference>
<dbReference type="SUPFAM" id="SSF56219">
    <property type="entry name" value="DNase I-like"/>
    <property type="match status" value="1"/>
</dbReference>
<dbReference type="RefSeq" id="WP_011386188.1">
    <property type="nucleotide sequence ID" value="NC_007626.1"/>
</dbReference>
<dbReference type="Proteomes" id="UP000007058">
    <property type="component" value="Chromosome"/>
</dbReference>
<dbReference type="GO" id="GO:0003824">
    <property type="term" value="F:catalytic activity"/>
    <property type="evidence" value="ECO:0007669"/>
    <property type="project" value="InterPro"/>
</dbReference>
<dbReference type="AlphaFoldDB" id="Q2W0I7"/>
<dbReference type="HOGENOM" id="CLU_073780_0_0_5"/>
<dbReference type="PANTHER" id="PTHR42834:SF1">
    <property type="entry name" value="ENDONUCLEASE_EXONUCLEASE_PHOSPHATASE FAMILY PROTEIN (AFU_ORTHOLOGUE AFUA_3G09210)"/>
    <property type="match status" value="1"/>
</dbReference>
<keyword evidence="3" id="KW-1185">Reference proteome</keyword>
<proteinExistence type="predicted"/>
<evidence type="ECO:0000313" key="2">
    <source>
        <dbReference type="EMBL" id="BAE52638.1"/>
    </source>
</evidence>
<dbReference type="STRING" id="342108.amb3834"/>
<dbReference type="InterPro" id="IPR036691">
    <property type="entry name" value="Endo/exonu/phosph_ase_sf"/>
</dbReference>
<reference evidence="2 3" key="1">
    <citation type="journal article" date="2005" name="DNA Res.">
        <title>Complete genome sequence of the facultative anaerobic magnetotactic bacterium Magnetospirillum sp. strain AMB-1.</title>
        <authorList>
            <person name="Matsunaga T."/>
            <person name="Okamura Y."/>
            <person name="Fukuda Y."/>
            <person name="Wahyudi A.T."/>
            <person name="Murase Y."/>
            <person name="Takeyama H."/>
        </authorList>
    </citation>
    <scope>NUCLEOTIDE SEQUENCE [LARGE SCALE GENOMIC DNA]</scope>
    <source>
        <strain evidence="3">ATCC 700264 / AMB-1</strain>
    </source>
</reference>
<dbReference type="EMBL" id="AP007255">
    <property type="protein sequence ID" value="BAE52638.1"/>
    <property type="molecule type" value="Genomic_DNA"/>
</dbReference>
<feature type="domain" description="Endonuclease/exonuclease/phosphatase" evidence="1">
    <location>
        <begin position="7"/>
        <end position="287"/>
    </location>
</feature>